<dbReference type="CDD" id="cd12724">
    <property type="entry name" value="RRM1_CPEB2_like"/>
    <property type="match status" value="1"/>
</dbReference>
<dbReference type="InterPro" id="IPR035979">
    <property type="entry name" value="RBD_domain_sf"/>
</dbReference>
<dbReference type="GO" id="GO:0005737">
    <property type="term" value="C:cytoplasm"/>
    <property type="evidence" value="ECO:0007669"/>
    <property type="project" value="TreeGrafter"/>
</dbReference>
<dbReference type="InterPro" id="IPR032296">
    <property type="entry name" value="CEBP_ZZ"/>
</dbReference>
<dbReference type="SMART" id="SM00360">
    <property type="entry name" value="RRM"/>
    <property type="match status" value="2"/>
</dbReference>
<comment type="function">
    <text evidence="6">Cytoplasmic polyadenylation element binding protein that binds to and regulates the translation of specific mRNAs. Essential for progression through meiosis. Involved in spermatogenesis.</text>
</comment>
<dbReference type="GO" id="GO:0005634">
    <property type="term" value="C:nucleus"/>
    <property type="evidence" value="ECO:0007669"/>
    <property type="project" value="TreeGrafter"/>
</dbReference>
<dbReference type="GO" id="GO:0043022">
    <property type="term" value="F:ribosome binding"/>
    <property type="evidence" value="ECO:0007669"/>
    <property type="project" value="TreeGrafter"/>
</dbReference>
<feature type="domain" description="RRM" evidence="10">
    <location>
        <begin position="381"/>
        <end position="452"/>
    </location>
</feature>
<keyword evidence="4" id="KW-0744">Spermatogenesis</keyword>
<protein>
    <recommendedName>
        <fullName evidence="8">Cytoplasmic polyadenylation element-binding protein 1</fullName>
    </recommendedName>
</protein>
<dbReference type="InterPro" id="IPR012677">
    <property type="entry name" value="Nucleotide-bd_a/b_plait_sf"/>
</dbReference>
<reference evidence="11" key="1">
    <citation type="submission" date="2020-10" db="EMBL/GenBank/DDBJ databases">
        <authorList>
            <person name="Kikuchi T."/>
        </authorList>
    </citation>
    <scope>NUCLEOTIDE SEQUENCE</scope>
    <source>
        <strain evidence="11">NKZ352</strain>
    </source>
</reference>
<dbReference type="AlphaFoldDB" id="A0A8S1HM40"/>
<feature type="domain" description="RRM" evidence="10">
    <location>
        <begin position="262"/>
        <end position="364"/>
    </location>
</feature>
<dbReference type="InterPro" id="IPR038446">
    <property type="entry name" value="CEBP_ZZ_sf"/>
</dbReference>
<keyword evidence="5 9" id="KW-0694">RNA-binding</keyword>
<dbReference type="GO" id="GO:2000766">
    <property type="term" value="P:negative regulation of cytoplasmic translation"/>
    <property type="evidence" value="ECO:0007669"/>
    <property type="project" value="TreeGrafter"/>
</dbReference>
<dbReference type="GO" id="GO:0045202">
    <property type="term" value="C:synapse"/>
    <property type="evidence" value="ECO:0007669"/>
    <property type="project" value="TreeGrafter"/>
</dbReference>
<name>A0A8S1HM40_9PELO</name>
<dbReference type="GO" id="GO:0007283">
    <property type="term" value="P:spermatogenesis"/>
    <property type="evidence" value="ECO:0007669"/>
    <property type="project" value="UniProtKB-KW"/>
</dbReference>
<evidence type="ECO:0000313" key="12">
    <source>
        <dbReference type="Proteomes" id="UP000835052"/>
    </source>
</evidence>
<dbReference type="Proteomes" id="UP000835052">
    <property type="component" value="Unassembled WGS sequence"/>
</dbReference>
<keyword evidence="12" id="KW-1185">Reference proteome</keyword>
<dbReference type="PANTHER" id="PTHR12566:SF17">
    <property type="entry name" value="CYTOPLASMIC POLYADENYLATION ELEMENT-BINDING PROTEIN 1"/>
    <property type="match status" value="1"/>
</dbReference>
<dbReference type="OrthoDB" id="10033548at2759"/>
<gene>
    <name evidence="11" type="ORF">CAUJ_LOCUS12873</name>
</gene>
<dbReference type="Pfam" id="PF16366">
    <property type="entry name" value="CEBP_ZZ"/>
    <property type="match status" value="1"/>
</dbReference>
<dbReference type="GO" id="GO:0003730">
    <property type="term" value="F:mRNA 3'-UTR binding"/>
    <property type="evidence" value="ECO:0007669"/>
    <property type="project" value="InterPro"/>
</dbReference>
<evidence type="ECO:0000256" key="9">
    <source>
        <dbReference type="PROSITE-ProRule" id="PRU00176"/>
    </source>
</evidence>
<dbReference type="GO" id="GO:0043005">
    <property type="term" value="C:neuron projection"/>
    <property type="evidence" value="ECO:0007669"/>
    <property type="project" value="TreeGrafter"/>
</dbReference>
<evidence type="ECO:0000256" key="5">
    <source>
        <dbReference type="ARBA" id="ARBA00022884"/>
    </source>
</evidence>
<dbReference type="CDD" id="cd19757">
    <property type="entry name" value="Bbox1"/>
    <property type="match status" value="1"/>
</dbReference>
<evidence type="ECO:0000256" key="7">
    <source>
        <dbReference type="ARBA" id="ARBA00065903"/>
    </source>
</evidence>
<dbReference type="Pfam" id="PF16367">
    <property type="entry name" value="RRM_7"/>
    <property type="match status" value="1"/>
</dbReference>
<dbReference type="GO" id="GO:0000900">
    <property type="term" value="F:mRNA regulatory element binding translation repressor activity"/>
    <property type="evidence" value="ECO:0007669"/>
    <property type="project" value="TreeGrafter"/>
</dbReference>
<dbReference type="EMBL" id="CAJGYM010000083">
    <property type="protein sequence ID" value="CAD6196962.1"/>
    <property type="molecule type" value="Genomic_DNA"/>
</dbReference>
<dbReference type="Gene3D" id="4.10.640.40">
    <property type="entry name" value="Cytoplasmic polyadenylation element-binding protein, ZZ domain"/>
    <property type="match status" value="1"/>
</dbReference>
<sequence length="579" mass="65301">MPHLSGSASKLLMQQMSTNPLMYHHYTSEPKSRLQLQENSSFTDAMRSMSLSEKYNCNNPKRATKARGQNYADAELERAFQLQKQVAHNDFSGQQSYINSSPMRFSKQPSHQNSQKYLLNSQLANYYRAEMSPNSVNFDPQMDLHSHASDEYVFGSSGSNRMVGGGEYGRMSLVEGPKMMMSVQDVHSSRSVGGPVTRKNRMVEMTSIDEENGSSPLAMVVLSDPSSGHNSRSTRIVKIPTRPGAPKNSNPLSNAVEPLFSRKVFVGGLPIDVTEEEVWATFAAFGKVLVDWPRRPEHGRGDFFEDAPRKGSRSVSGYVFLVFDQEESVQRLVSHCVEQDNRYYLFVSSPTMSDKPVQVRPWRLSDIDYFADKDAFIDPRRTVFIGGVPRPTKARDLAECLQRYYGQVSYVGIDIDPELKYPKGAARVTFASSTSFVAAITGRFVHVNHSETNKRVEIKPYVMEEQICDECEGQLCRFNYAPYFCGDPSCLQFYCETCWDRVHYVCSENRSQHRPMVRTGDQTRVLPRPPHHGSNGLQVQRRAPNFVLNLSNSMRLSNAGSRLSSQNLSSSVYGSTLTY</sequence>
<evidence type="ECO:0000256" key="2">
    <source>
        <dbReference type="ARBA" id="ARBA00022737"/>
    </source>
</evidence>
<dbReference type="SUPFAM" id="SSF54928">
    <property type="entry name" value="RNA-binding domain, RBD"/>
    <property type="match status" value="1"/>
</dbReference>
<evidence type="ECO:0000256" key="1">
    <source>
        <dbReference type="ARBA" id="ARBA00022473"/>
    </source>
</evidence>
<comment type="subunit">
    <text evidence="7">Interacts with fbf-1.</text>
</comment>
<accession>A0A8S1HM40</accession>
<evidence type="ECO:0000256" key="3">
    <source>
        <dbReference type="ARBA" id="ARBA00022782"/>
    </source>
</evidence>
<evidence type="ECO:0000313" key="11">
    <source>
        <dbReference type="EMBL" id="CAD6196962.1"/>
    </source>
</evidence>
<comment type="caution">
    <text evidence="11">The sequence shown here is derived from an EMBL/GenBank/DDBJ whole genome shotgun (WGS) entry which is preliminary data.</text>
</comment>
<dbReference type="PANTHER" id="PTHR12566">
    <property type="entry name" value="CYTOPLASMIC POLYADENYLATION ELEMENT BINDING PROTEIN CPEB"/>
    <property type="match status" value="1"/>
</dbReference>
<keyword evidence="1" id="KW-0217">Developmental protein</keyword>
<dbReference type="Gene3D" id="3.30.70.330">
    <property type="match status" value="2"/>
</dbReference>
<dbReference type="FunFam" id="4.10.640.40:FF:000001">
    <property type="entry name" value="Cytoplasmic polyadenylation element-binding 2 isoform X2"/>
    <property type="match status" value="1"/>
</dbReference>
<organism evidence="11 12">
    <name type="scientific">Caenorhabditis auriculariae</name>
    <dbReference type="NCBI Taxonomy" id="2777116"/>
    <lineage>
        <taxon>Eukaryota</taxon>
        <taxon>Metazoa</taxon>
        <taxon>Ecdysozoa</taxon>
        <taxon>Nematoda</taxon>
        <taxon>Chromadorea</taxon>
        <taxon>Rhabditida</taxon>
        <taxon>Rhabditina</taxon>
        <taxon>Rhabditomorpha</taxon>
        <taxon>Rhabditoidea</taxon>
        <taxon>Rhabditidae</taxon>
        <taxon>Peloderinae</taxon>
        <taxon>Caenorhabditis</taxon>
    </lineage>
</organism>
<dbReference type="PROSITE" id="PS50102">
    <property type="entry name" value="RRM"/>
    <property type="match status" value="2"/>
</dbReference>
<dbReference type="InterPro" id="IPR034819">
    <property type="entry name" value="CPEB"/>
</dbReference>
<keyword evidence="3" id="KW-0221">Differentiation</keyword>
<evidence type="ECO:0000259" key="10">
    <source>
        <dbReference type="PROSITE" id="PS50102"/>
    </source>
</evidence>
<evidence type="ECO:0000256" key="6">
    <source>
        <dbReference type="ARBA" id="ARBA00058170"/>
    </source>
</evidence>
<keyword evidence="2" id="KW-0677">Repeat</keyword>
<dbReference type="InterPro" id="IPR000504">
    <property type="entry name" value="RRM_dom"/>
</dbReference>
<evidence type="ECO:0000256" key="8">
    <source>
        <dbReference type="ARBA" id="ARBA00070028"/>
    </source>
</evidence>
<proteinExistence type="predicted"/>
<dbReference type="CDD" id="cd12726">
    <property type="entry name" value="RRM2_CPEB2_like"/>
    <property type="match status" value="1"/>
</dbReference>
<evidence type="ECO:0000256" key="4">
    <source>
        <dbReference type="ARBA" id="ARBA00022871"/>
    </source>
</evidence>
<dbReference type="GO" id="GO:0008135">
    <property type="term" value="F:translation factor activity, RNA binding"/>
    <property type="evidence" value="ECO:0007669"/>
    <property type="project" value="TreeGrafter"/>
</dbReference>
<dbReference type="GO" id="GO:0030154">
    <property type="term" value="P:cell differentiation"/>
    <property type="evidence" value="ECO:0007669"/>
    <property type="project" value="UniProtKB-KW"/>
</dbReference>